<evidence type="ECO:0000256" key="1">
    <source>
        <dbReference type="ARBA" id="ARBA00004127"/>
    </source>
</evidence>
<dbReference type="GO" id="GO:0005524">
    <property type="term" value="F:ATP binding"/>
    <property type="evidence" value="ECO:0007669"/>
    <property type="project" value="UniProtKB-KW"/>
</dbReference>
<comment type="subcellular location">
    <subcellularLocation>
        <location evidence="1">Endomembrane system</location>
        <topology evidence="1">Multi-pass membrane protein</topology>
    </subcellularLocation>
</comment>
<accession>A0A382X620</accession>
<dbReference type="InterPro" id="IPR017871">
    <property type="entry name" value="ABC_transporter-like_CS"/>
</dbReference>
<dbReference type="GO" id="GO:0015421">
    <property type="term" value="F:ABC-type oligopeptide transporter activity"/>
    <property type="evidence" value="ECO:0007669"/>
    <property type="project" value="TreeGrafter"/>
</dbReference>
<dbReference type="GO" id="GO:0016887">
    <property type="term" value="F:ATP hydrolysis activity"/>
    <property type="evidence" value="ECO:0007669"/>
    <property type="project" value="InterPro"/>
</dbReference>
<keyword evidence="8" id="KW-0472">Membrane</keyword>
<dbReference type="PANTHER" id="PTHR43394:SF1">
    <property type="entry name" value="ATP-BINDING CASSETTE SUB-FAMILY B MEMBER 10, MITOCHONDRIAL"/>
    <property type="match status" value="1"/>
</dbReference>
<dbReference type="Pfam" id="PF00005">
    <property type="entry name" value="ABC_tran"/>
    <property type="match status" value="1"/>
</dbReference>
<keyword evidence="7" id="KW-1133">Transmembrane helix</keyword>
<dbReference type="InterPro" id="IPR003439">
    <property type="entry name" value="ABC_transporter-like_ATP-bd"/>
</dbReference>
<feature type="non-terminal residue" evidence="10">
    <location>
        <position position="1"/>
    </location>
</feature>
<name>A0A382X620_9ZZZZ</name>
<dbReference type="FunFam" id="3.40.50.300:FF:000140">
    <property type="entry name" value="Lipid A export ATP-binding/permease protein MsbA"/>
    <property type="match status" value="1"/>
</dbReference>
<dbReference type="GO" id="GO:0090374">
    <property type="term" value="P:oligopeptide export from mitochondrion"/>
    <property type="evidence" value="ECO:0007669"/>
    <property type="project" value="TreeGrafter"/>
</dbReference>
<keyword evidence="6" id="KW-1278">Translocase</keyword>
<keyword evidence="2" id="KW-0813">Transport</keyword>
<dbReference type="InterPro" id="IPR039421">
    <property type="entry name" value="Type_1_exporter"/>
</dbReference>
<evidence type="ECO:0000256" key="2">
    <source>
        <dbReference type="ARBA" id="ARBA00022448"/>
    </source>
</evidence>
<evidence type="ECO:0000256" key="6">
    <source>
        <dbReference type="ARBA" id="ARBA00022967"/>
    </source>
</evidence>
<keyword evidence="4" id="KW-0547">Nucleotide-binding</keyword>
<dbReference type="SUPFAM" id="SSF52540">
    <property type="entry name" value="P-loop containing nucleoside triphosphate hydrolases"/>
    <property type="match status" value="1"/>
</dbReference>
<reference evidence="10" key="1">
    <citation type="submission" date="2018-05" db="EMBL/GenBank/DDBJ databases">
        <authorList>
            <person name="Lanie J.A."/>
            <person name="Ng W.-L."/>
            <person name="Kazmierczak K.M."/>
            <person name="Andrzejewski T.M."/>
            <person name="Davidsen T.M."/>
            <person name="Wayne K.J."/>
            <person name="Tettelin H."/>
            <person name="Glass J.I."/>
            <person name="Rusch D."/>
            <person name="Podicherti R."/>
            <person name="Tsui H.-C.T."/>
            <person name="Winkler M.E."/>
        </authorList>
    </citation>
    <scope>NUCLEOTIDE SEQUENCE</scope>
</reference>
<dbReference type="EMBL" id="UINC01165327">
    <property type="protein sequence ID" value="SVD66657.1"/>
    <property type="molecule type" value="Genomic_DNA"/>
</dbReference>
<dbReference type="Gene3D" id="1.20.1560.10">
    <property type="entry name" value="ABC transporter type 1, transmembrane domain"/>
    <property type="match status" value="1"/>
</dbReference>
<feature type="domain" description="ABC transporter" evidence="9">
    <location>
        <begin position="20"/>
        <end position="256"/>
    </location>
</feature>
<dbReference type="PANTHER" id="PTHR43394">
    <property type="entry name" value="ATP-DEPENDENT PERMEASE MDL1, MITOCHONDRIAL"/>
    <property type="match status" value="1"/>
</dbReference>
<evidence type="ECO:0000256" key="7">
    <source>
        <dbReference type="ARBA" id="ARBA00022989"/>
    </source>
</evidence>
<gene>
    <name evidence="10" type="ORF">METZ01_LOCUS419511</name>
</gene>
<evidence type="ECO:0000256" key="4">
    <source>
        <dbReference type="ARBA" id="ARBA00022741"/>
    </source>
</evidence>
<dbReference type="GO" id="GO:0012505">
    <property type="term" value="C:endomembrane system"/>
    <property type="evidence" value="ECO:0007669"/>
    <property type="project" value="UniProtKB-SubCell"/>
</dbReference>
<dbReference type="PROSITE" id="PS50893">
    <property type="entry name" value="ABC_TRANSPORTER_2"/>
    <property type="match status" value="1"/>
</dbReference>
<evidence type="ECO:0000256" key="3">
    <source>
        <dbReference type="ARBA" id="ARBA00022692"/>
    </source>
</evidence>
<dbReference type="Gene3D" id="3.40.50.300">
    <property type="entry name" value="P-loop containing nucleotide triphosphate hydrolases"/>
    <property type="match status" value="1"/>
</dbReference>
<organism evidence="10">
    <name type="scientific">marine metagenome</name>
    <dbReference type="NCBI Taxonomy" id="408172"/>
    <lineage>
        <taxon>unclassified sequences</taxon>
        <taxon>metagenomes</taxon>
        <taxon>ecological metagenomes</taxon>
    </lineage>
</organism>
<dbReference type="InterPro" id="IPR003593">
    <property type="entry name" value="AAA+_ATPase"/>
</dbReference>
<dbReference type="InterPro" id="IPR036640">
    <property type="entry name" value="ABC1_TM_sf"/>
</dbReference>
<dbReference type="AlphaFoldDB" id="A0A382X620"/>
<dbReference type="SMART" id="SM00382">
    <property type="entry name" value="AAA"/>
    <property type="match status" value="1"/>
</dbReference>
<sequence>DESVEEDTGTKTLERACGDVELCGVSFAYDQQKGQVLDDVSIRAPSGSTIAIVGRSGSGKTTLVGLLPRLYETEGGSVFIDGVDIRDYRRKDLRRQISLVSQDVVLFNDSISNNIAYGGLASSSDADIVRAAELAHVMEFAEKLPEGLNTNVGERGILLSGGQRQRIAIARALLKDAPILILDEATSALDTESERRIQGALATLMQGRTTLVIAHRLSTVESADTIIVLKDGSVIEQGTHAELLELDGHYGGLYRMQFAV</sequence>
<dbReference type="PROSITE" id="PS00211">
    <property type="entry name" value="ABC_TRANSPORTER_1"/>
    <property type="match status" value="1"/>
</dbReference>
<keyword evidence="5" id="KW-0067">ATP-binding</keyword>
<keyword evidence="3" id="KW-0812">Transmembrane</keyword>
<evidence type="ECO:0000313" key="10">
    <source>
        <dbReference type="EMBL" id="SVD66657.1"/>
    </source>
</evidence>
<evidence type="ECO:0000259" key="9">
    <source>
        <dbReference type="PROSITE" id="PS50893"/>
    </source>
</evidence>
<dbReference type="InterPro" id="IPR027417">
    <property type="entry name" value="P-loop_NTPase"/>
</dbReference>
<dbReference type="GO" id="GO:0005743">
    <property type="term" value="C:mitochondrial inner membrane"/>
    <property type="evidence" value="ECO:0007669"/>
    <property type="project" value="TreeGrafter"/>
</dbReference>
<proteinExistence type="predicted"/>
<protein>
    <recommendedName>
        <fullName evidence="9">ABC transporter domain-containing protein</fullName>
    </recommendedName>
</protein>
<evidence type="ECO:0000256" key="5">
    <source>
        <dbReference type="ARBA" id="ARBA00022840"/>
    </source>
</evidence>
<evidence type="ECO:0000256" key="8">
    <source>
        <dbReference type="ARBA" id="ARBA00023136"/>
    </source>
</evidence>